<keyword evidence="2" id="KW-1185">Reference proteome</keyword>
<proteinExistence type="predicted"/>
<comment type="caution">
    <text evidence="1">The sequence shown here is derived from an EMBL/GenBank/DDBJ whole genome shotgun (WGS) entry which is preliminary data.</text>
</comment>
<protein>
    <submittedName>
        <fullName evidence="1">Uncharacterized protein</fullName>
    </submittedName>
</protein>
<dbReference type="EMBL" id="JAAOIW010000010">
    <property type="protein sequence ID" value="NHN32877.1"/>
    <property type="molecule type" value="Genomic_DNA"/>
</dbReference>
<sequence length="53" mass="6371">MTREEFEQNFDEILSSWELDDVVFSPQEKELIRKVCMKEISMEQYDNLAQNIA</sequence>
<dbReference type="Proteomes" id="UP001165962">
    <property type="component" value="Unassembled WGS sequence"/>
</dbReference>
<gene>
    <name evidence="1" type="ORF">G9U52_23985</name>
</gene>
<reference evidence="1" key="1">
    <citation type="submission" date="2020-03" db="EMBL/GenBank/DDBJ databases">
        <title>Draft sequencing of Paenibacilllus sp. S3N08.</title>
        <authorList>
            <person name="Kim D.-U."/>
        </authorList>
    </citation>
    <scope>NUCLEOTIDE SEQUENCE</scope>
    <source>
        <strain evidence="1">S3N08</strain>
    </source>
</reference>
<dbReference type="RefSeq" id="WP_166153192.1">
    <property type="nucleotide sequence ID" value="NZ_JAAOIW010000010.1"/>
</dbReference>
<evidence type="ECO:0000313" key="2">
    <source>
        <dbReference type="Proteomes" id="UP001165962"/>
    </source>
</evidence>
<name>A0ABX0JDE1_9BACL</name>
<evidence type="ECO:0000313" key="1">
    <source>
        <dbReference type="EMBL" id="NHN32877.1"/>
    </source>
</evidence>
<accession>A0ABX0JDE1</accession>
<organism evidence="1 2">
    <name type="scientific">Paenibacillus agricola</name>
    <dbReference type="NCBI Taxonomy" id="2716264"/>
    <lineage>
        <taxon>Bacteria</taxon>
        <taxon>Bacillati</taxon>
        <taxon>Bacillota</taxon>
        <taxon>Bacilli</taxon>
        <taxon>Bacillales</taxon>
        <taxon>Paenibacillaceae</taxon>
        <taxon>Paenibacillus</taxon>
    </lineage>
</organism>